<dbReference type="Gene3D" id="3.40.50.1000">
    <property type="entry name" value="HAD superfamily/HAD-like"/>
    <property type="match status" value="1"/>
</dbReference>
<dbReference type="InterPro" id="IPR000182">
    <property type="entry name" value="GNAT_dom"/>
</dbReference>
<dbReference type="Pfam" id="PF13946">
    <property type="entry name" value="DUF4214"/>
    <property type="match status" value="1"/>
</dbReference>
<organism evidence="2">
    <name type="scientific">Acidithiobacillus ferrianus</name>
    <dbReference type="NCBI Taxonomy" id="2678518"/>
    <lineage>
        <taxon>Bacteria</taxon>
        <taxon>Pseudomonadati</taxon>
        <taxon>Pseudomonadota</taxon>
        <taxon>Acidithiobacillia</taxon>
        <taxon>Acidithiobacillales</taxon>
        <taxon>Acidithiobacillaceae</taxon>
        <taxon>Acidithiobacillus</taxon>
    </lineage>
</organism>
<accession>A0A845U7Y4</accession>
<feature type="domain" description="N-acetyltransferase" evidence="1">
    <location>
        <begin position="533"/>
        <end position="680"/>
    </location>
</feature>
<dbReference type="AlphaFoldDB" id="A0A845U7Y4"/>
<dbReference type="Gene3D" id="3.40.50.1110">
    <property type="entry name" value="SGNH hydrolase"/>
    <property type="match status" value="1"/>
</dbReference>
<dbReference type="InterPro" id="IPR023214">
    <property type="entry name" value="HAD_sf"/>
</dbReference>
<dbReference type="NCBIfam" id="TIGR01681">
    <property type="entry name" value="HAD-SF-IIIC"/>
    <property type="match status" value="1"/>
</dbReference>
<name>A0A845U7Y4_9PROT</name>
<dbReference type="InterPro" id="IPR010033">
    <property type="entry name" value="HAD_SF_ppase_IIIC"/>
</dbReference>
<dbReference type="InterPro" id="IPR010037">
    <property type="entry name" value="FkbH_domain"/>
</dbReference>
<dbReference type="NCBIfam" id="TIGR01686">
    <property type="entry name" value="FkbH"/>
    <property type="match status" value="1"/>
</dbReference>
<sequence length="685" mass="77880">MASCTFLIAWMRPYPLMSGCKKGFSAPWGRWWPGAEAKDADLRALPDAEFVEAIYQRYLGRAADEEGKTHYLRLLRAGRGRVRVLKDFKQSAEARRYAQYRQRRRAIADFLRKEHSPLLPAELRRLPLPKPRIALLGTCLAEGLLQVALDQGWPMRHYLTDSGLQNTHPEITPDQFDAVLINLTLRSILGMAAEGGDGDLFHLRPGLDITQVQEQAVMRLGQVMDRLLATMPAGLPVFFLAFLEPPPQLFGVLGSNRRRSLYTLVRALNDAMEQTLVEQGRAYFLEINDIRQYYGDAAAYDGYDAHYTHHSLSPVSLQGEWIYQDILERLDGALRVLRAEDPVKMIITDLDNTLWRGVLAEEDEIVPWRHTEGWPLGYAEALLECKRRGILLAICSKNDEGPTRERFQQLWGQRLRLEDFCSVQINWQPKSQNIAQILRTANLLPDHVLFIDDHPLEIEEVRRAFPQMRFLTGAPERWRHILLYAPETQVARVSEESALRTDSIQAKAARELAAVDMDRDTWLQSLGLTLRFDRIVDVGHSRYARALELLNRTNQFNTTGQRWSDAELQDWLASGGWLLAARAEDRFTNHGLVALALLRHHGIEQVVLSCRVFSLGIESALLVEALRQMQEEGHADFVGHFTATGRNDACRDFWPAHGFTQDAGGSLWRGSVVPDAPTWIRSEGG</sequence>
<dbReference type="PROSITE" id="PS51186">
    <property type="entry name" value="GNAT"/>
    <property type="match status" value="1"/>
</dbReference>
<dbReference type="GO" id="GO:0016788">
    <property type="term" value="F:hydrolase activity, acting on ester bonds"/>
    <property type="evidence" value="ECO:0007669"/>
    <property type="project" value="UniProtKB-ARBA"/>
</dbReference>
<protein>
    <submittedName>
        <fullName evidence="2">HAD-IIIC family phosphatase</fullName>
    </submittedName>
</protein>
<dbReference type="InterPro" id="IPR036514">
    <property type="entry name" value="SGNH_hydro_sf"/>
</dbReference>
<dbReference type="GO" id="GO:0016747">
    <property type="term" value="F:acyltransferase activity, transferring groups other than amino-acyl groups"/>
    <property type="evidence" value="ECO:0007669"/>
    <property type="project" value="InterPro"/>
</dbReference>
<gene>
    <name evidence="2" type="ORF">GL267_14520</name>
</gene>
<dbReference type="InterPro" id="IPR036412">
    <property type="entry name" value="HAD-like_sf"/>
</dbReference>
<proteinExistence type="predicted"/>
<dbReference type="SUPFAM" id="SSF56784">
    <property type="entry name" value="HAD-like"/>
    <property type="match status" value="1"/>
</dbReference>
<evidence type="ECO:0000313" key="2">
    <source>
        <dbReference type="EMBL" id="NDU43792.1"/>
    </source>
</evidence>
<dbReference type="InterPro" id="IPR025282">
    <property type="entry name" value="DUF4214"/>
</dbReference>
<evidence type="ECO:0000259" key="1">
    <source>
        <dbReference type="PROSITE" id="PS51186"/>
    </source>
</evidence>
<dbReference type="EMBL" id="WNJL01000048">
    <property type="protein sequence ID" value="NDU43792.1"/>
    <property type="molecule type" value="Genomic_DNA"/>
</dbReference>
<reference evidence="2" key="1">
    <citation type="submission" date="2019-11" db="EMBL/GenBank/DDBJ databases">
        <title>Acidithiobacillus ferrianus sp. nov.: a facultatively anaerobic and extremely acidophilic chemolithoautotroph.</title>
        <authorList>
            <person name="Norris P.R."/>
            <person name="Falagan C."/>
            <person name="Moya-Beltran A."/>
            <person name="Castro M."/>
            <person name="Quatrini R."/>
            <person name="Johnson D.B."/>
        </authorList>
    </citation>
    <scope>NUCLEOTIDE SEQUENCE [LARGE SCALE GENOMIC DNA]</scope>
    <source>
        <strain evidence="2">MG</strain>
    </source>
</reference>
<comment type="caution">
    <text evidence="2">The sequence shown here is derived from an EMBL/GenBank/DDBJ whole genome shotgun (WGS) entry which is preliminary data.</text>
</comment>